<dbReference type="GO" id="GO:0016757">
    <property type="term" value="F:glycosyltransferase activity"/>
    <property type="evidence" value="ECO:0007669"/>
    <property type="project" value="UniProtKB-KW"/>
</dbReference>
<evidence type="ECO:0000256" key="1">
    <source>
        <dbReference type="SAM" id="MobiDB-lite"/>
    </source>
</evidence>
<gene>
    <name evidence="3" type="primary">wbbL</name>
    <name evidence="3" type="ORF">NCTC10254_00248</name>
</gene>
<dbReference type="PANTHER" id="PTHR43179">
    <property type="entry name" value="RHAMNOSYLTRANSFERASE WBBL"/>
    <property type="match status" value="1"/>
</dbReference>
<reference evidence="3 4" key="1">
    <citation type="submission" date="2018-06" db="EMBL/GenBank/DDBJ databases">
        <authorList>
            <consortium name="Pathogen Informatics"/>
            <person name="Doyle S."/>
        </authorList>
    </citation>
    <scope>NUCLEOTIDE SEQUENCE [LARGE SCALE GENOMIC DNA]</scope>
    <source>
        <strain evidence="3 4">NCTC10254</strain>
    </source>
</reference>
<dbReference type="EC" id="2.4.-.-" evidence="3"/>
<accession>A0A6H9XPP8</accession>
<evidence type="ECO:0000313" key="3">
    <source>
        <dbReference type="EMBL" id="SPW23885.1"/>
    </source>
</evidence>
<dbReference type="Gene3D" id="3.90.550.10">
    <property type="entry name" value="Spore Coat Polysaccharide Biosynthesis Protein SpsA, Chain A"/>
    <property type="match status" value="1"/>
</dbReference>
<dbReference type="RefSeq" id="WP_005524143.1">
    <property type="nucleotide sequence ID" value="NZ_CP050134.2"/>
</dbReference>
<feature type="compositionally biased region" description="Basic and acidic residues" evidence="1">
    <location>
        <begin position="11"/>
        <end position="28"/>
    </location>
</feature>
<dbReference type="CDD" id="cd04186">
    <property type="entry name" value="GT_2_like_c"/>
    <property type="match status" value="1"/>
</dbReference>
<dbReference type="GeneID" id="84573298"/>
<feature type="compositionally biased region" description="Polar residues" evidence="1">
    <location>
        <begin position="61"/>
        <end position="82"/>
    </location>
</feature>
<dbReference type="Proteomes" id="UP000249886">
    <property type="component" value="Unassembled WGS sequence"/>
</dbReference>
<evidence type="ECO:0000313" key="4">
    <source>
        <dbReference type="Proteomes" id="UP000249886"/>
    </source>
</evidence>
<feature type="domain" description="Glycosyltransferase 2-like" evidence="2">
    <location>
        <begin position="102"/>
        <end position="238"/>
    </location>
</feature>
<keyword evidence="3" id="KW-0808">Transferase</keyword>
<keyword evidence="3" id="KW-0328">Glycosyltransferase</keyword>
<feature type="compositionally biased region" description="Polar residues" evidence="1">
    <location>
        <begin position="29"/>
        <end position="49"/>
    </location>
</feature>
<feature type="region of interest" description="Disordered" evidence="1">
    <location>
        <begin position="1"/>
        <end position="82"/>
    </location>
</feature>
<dbReference type="EMBL" id="UARK01000001">
    <property type="protein sequence ID" value="SPW23885.1"/>
    <property type="molecule type" value="Genomic_DNA"/>
</dbReference>
<dbReference type="PANTHER" id="PTHR43179:SF7">
    <property type="entry name" value="RHAMNOSYLTRANSFERASE WBBL"/>
    <property type="match status" value="1"/>
</dbReference>
<comment type="caution">
    <text evidence="3">The sequence shown here is derived from an EMBL/GenBank/DDBJ whole genome shotgun (WGS) entry which is preliminary data.</text>
</comment>
<organism evidence="3 4">
    <name type="scientific">Corynebacterium matruchotii</name>
    <dbReference type="NCBI Taxonomy" id="43768"/>
    <lineage>
        <taxon>Bacteria</taxon>
        <taxon>Bacillati</taxon>
        <taxon>Actinomycetota</taxon>
        <taxon>Actinomycetes</taxon>
        <taxon>Mycobacteriales</taxon>
        <taxon>Corynebacteriaceae</taxon>
        <taxon>Corynebacterium</taxon>
    </lineage>
</organism>
<dbReference type="Pfam" id="PF00535">
    <property type="entry name" value="Glycos_transf_2"/>
    <property type="match status" value="1"/>
</dbReference>
<dbReference type="InterPro" id="IPR001173">
    <property type="entry name" value="Glyco_trans_2-like"/>
</dbReference>
<name>A0A6H9XPP8_9CORY</name>
<evidence type="ECO:0000259" key="2">
    <source>
        <dbReference type="Pfam" id="PF00535"/>
    </source>
</evidence>
<dbReference type="AlphaFoldDB" id="A0A6H9XPP8"/>
<dbReference type="SUPFAM" id="SSF53448">
    <property type="entry name" value="Nucleotide-diphospho-sugar transferases"/>
    <property type="match status" value="1"/>
</dbReference>
<sequence>MGSRRTAFGGKRAEHSRIRQVDNSDKQDSTQPATQTDNTPHIQAHNNLAHNDITRGGAARSNPSQGDSATPNNAPVKTPISDTAVTDELITKQEKPSPRLAVITVTYSPGKYLTNFLDSIPAATSLPTQVYLADNGSTDGAPEQAAHNNDAVEFLPTGGNVGYGTAINIAARHIIPRIEAGEIHPEFFVIANPDVVFDPGSIDELIECAHRWPNAADVGPYIRQEDGSAYPSARAIPTLSNGIGHALLSGIWSNNPWSKAYRDNAVMDKERVAGWLSGSCLLVRWDAFCRIGGFDERYFMYMEDVDLGDRFGRAGFTNVLCPTAQITHAVGHSAGKHPESMLPAHHESAYRFQADRHPHWWQAPIRAMLWIGLKIRSVVVVGFTKMKK</sequence>
<dbReference type="InterPro" id="IPR029044">
    <property type="entry name" value="Nucleotide-diphossugar_trans"/>
</dbReference>
<proteinExistence type="predicted"/>
<protein>
    <submittedName>
        <fullName evidence="3">Putative glycosyltransferase</fullName>
        <ecNumber evidence="3">2.4.-.-</ecNumber>
    </submittedName>
</protein>